<evidence type="ECO:0000313" key="3">
    <source>
        <dbReference type="EMBL" id="MBB4174199.1"/>
    </source>
</evidence>
<dbReference type="InterPro" id="IPR033900">
    <property type="entry name" value="Gram_neg_porin_domain"/>
</dbReference>
<dbReference type="SUPFAM" id="SSF56935">
    <property type="entry name" value="Porins"/>
    <property type="match status" value="1"/>
</dbReference>
<dbReference type="GO" id="GO:0016020">
    <property type="term" value="C:membrane"/>
    <property type="evidence" value="ECO:0007669"/>
    <property type="project" value="InterPro"/>
</dbReference>
<comment type="caution">
    <text evidence="3">The sequence shown here is derived from an EMBL/GenBank/DDBJ whole genome shotgun (WGS) entry which is preliminary data.</text>
</comment>
<feature type="domain" description="Porin" evidence="2">
    <location>
        <begin position="8"/>
        <end position="316"/>
    </location>
</feature>
<accession>A0A7W6M843</accession>
<evidence type="ECO:0000259" key="2">
    <source>
        <dbReference type="Pfam" id="PF13609"/>
    </source>
</evidence>
<dbReference type="GO" id="GO:0015288">
    <property type="term" value="F:porin activity"/>
    <property type="evidence" value="ECO:0007669"/>
    <property type="project" value="InterPro"/>
</dbReference>
<dbReference type="EMBL" id="JACIFU010000002">
    <property type="protein sequence ID" value="MBB4174199.1"/>
    <property type="molecule type" value="Genomic_DNA"/>
</dbReference>
<feature type="signal peptide" evidence="1">
    <location>
        <begin position="1"/>
        <end position="21"/>
    </location>
</feature>
<dbReference type="RefSeq" id="WP_025056994.1">
    <property type="nucleotide sequence ID" value="NZ_JACIFU010000002.1"/>
</dbReference>
<protein>
    <recommendedName>
        <fullName evidence="2">Porin domain-containing protein</fullName>
    </recommendedName>
</protein>
<keyword evidence="1" id="KW-0732">Signal</keyword>
<sequence>MKMKMIAATLCGLASSSAASAQERGLTWEGEVEIGVDSTISADDPKAELTDTYVSASVAFEAAITDRLSAFGGLTLESVLDAEESRTFDDLGLYVSELGLRYTFGDIAVSVGKISPTFAVAWDETPGFYGTALAGDYELAEMIGATVEAPAGPGTVSFAAFYVDETGLSDSIGTKRGRVSVADGGVGNTGKLDNFALQYTLEFGETTAWVGARHLTAGETDASDETGIVAGMSHDLGDGLSAIAELAHFNGAGGTDEDALYATLGGAYALGDWTYSAAATLVDHSADGQDRMITVGVDRTLAENLDISFGLARFDVGGEKSTAVGLSAIYAF</sequence>
<reference evidence="3 4" key="1">
    <citation type="submission" date="2020-08" db="EMBL/GenBank/DDBJ databases">
        <title>Genomic Encyclopedia of Type Strains, Phase IV (KMG-IV): sequencing the most valuable type-strain genomes for metagenomic binning, comparative biology and taxonomic classification.</title>
        <authorList>
            <person name="Goeker M."/>
        </authorList>
    </citation>
    <scope>NUCLEOTIDE SEQUENCE [LARGE SCALE GENOMIC DNA]</scope>
    <source>
        <strain evidence="3 4">DSM 101015</strain>
    </source>
</reference>
<dbReference type="Pfam" id="PF13609">
    <property type="entry name" value="Porin_4"/>
    <property type="match status" value="1"/>
</dbReference>
<feature type="chain" id="PRO_5031134641" description="Porin domain-containing protein" evidence="1">
    <location>
        <begin position="22"/>
        <end position="332"/>
    </location>
</feature>
<organism evidence="3 4">
    <name type="scientific">Sulfitobacter noctilucicola</name>
    <dbReference type="NCBI Taxonomy" id="1342301"/>
    <lineage>
        <taxon>Bacteria</taxon>
        <taxon>Pseudomonadati</taxon>
        <taxon>Pseudomonadota</taxon>
        <taxon>Alphaproteobacteria</taxon>
        <taxon>Rhodobacterales</taxon>
        <taxon>Roseobacteraceae</taxon>
        <taxon>Sulfitobacter</taxon>
    </lineage>
</organism>
<evidence type="ECO:0000256" key="1">
    <source>
        <dbReference type="SAM" id="SignalP"/>
    </source>
</evidence>
<dbReference type="Gene3D" id="2.40.160.10">
    <property type="entry name" value="Porin"/>
    <property type="match status" value="1"/>
</dbReference>
<proteinExistence type="predicted"/>
<keyword evidence="4" id="KW-1185">Reference proteome</keyword>
<gene>
    <name evidence="3" type="ORF">GGR93_001972</name>
</gene>
<dbReference type="AlphaFoldDB" id="A0A7W6M843"/>
<dbReference type="Proteomes" id="UP000565745">
    <property type="component" value="Unassembled WGS sequence"/>
</dbReference>
<name>A0A7W6M843_9RHOB</name>
<evidence type="ECO:0000313" key="4">
    <source>
        <dbReference type="Proteomes" id="UP000565745"/>
    </source>
</evidence>
<dbReference type="OrthoDB" id="7801464at2"/>
<dbReference type="InterPro" id="IPR023614">
    <property type="entry name" value="Porin_dom_sf"/>
</dbReference>